<evidence type="ECO:0000313" key="2">
    <source>
        <dbReference type="Proteomes" id="UP000501705"/>
    </source>
</evidence>
<name>A0A6G9XNT7_NOCBR</name>
<dbReference type="Proteomes" id="UP000501705">
    <property type="component" value="Chromosome"/>
</dbReference>
<dbReference type="InterPro" id="IPR029063">
    <property type="entry name" value="SAM-dependent_MTases_sf"/>
</dbReference>
<gene>
    <name evidence="1" type="ORF">F5X71_09750</name>
</gene>
<dbReference type="AlphaFoldDB" id="A0A6G9XNT7"/>
<dbReference type="Gene3D" id="3.40.50.150">
    <property type="entry name" value="Vaccinia Virus protein VP39"/>
    <property type="match status" value="1"/>
</dbReference>
<protein>
    <submittedName>
        <fullName evidence="1">Uncharacterized protein</fullName>
    </submittedName>
</protein>
<sequence length="268" mass="28727">MTALALTAERRTELAALLSDEQRLRAEYPQVAAYLTTAPMLAGTADSAADAAFDLRLVHFMTGGASDNPYWDIVGPSVRGRVVNGGATSGSARLGYAQTILQSAFAYAVPSPETLRWTTKFTAGRRVTELGAGRGYWARQLALLGVEVAAFDVAPPDLAGNVSFPGAAGQRDVFHPVADISAYAPDPDSVLLLCWPPGWGDPMASTALRDFADAGGDRLVFIGEPEGGKTADDPFFHQLAAEWELQTQDPHHVSWWNLADVAQGWVRR</sequence>
<evidence type="ECO:0000313" key="1">
    <source>
        <dbReference type="EMBL" id="QIS02568.1"/>
    </source>
</evidence>
<proteinExistence type="predicted"/>
<accession>A0A6G9XNT7</accession>
<dbReference type="PANTHER" id="PTHR39290">
    <property type="entry name" value="C3H1-TYPE DOMAIN-CONTAINING PROTEIN-RELATED"/>
    <property type="match status" value="1"/>
</dbReference>
<dbReference type="RefSeq" id="WP_167461652.1">
    <property type="nucleotide sequence ID" value="NZ_CP046171.1"/>
</dbReference>
<dbReference type="SUPFAM" id="SSF53335">
    <property type="entry name" value="S-adenosyl-L-methionine-dependent methyltransferases"/>
    <property type="match status" value="1"/>
</dbReference>
<organism evidence="1 2">
    <name type="scientific">Nocardia brasiliensis</name>
    <dbReference type="NCBI Taxonomy" id="37326"/>
    <lineage>
        <taxon>Bacteria</taxon>
        <taxon>Bacillati</taxon>
        <taxon>Actinomycetota</taxon>
        <taxon>Actinomycetes</taxon>
        <taxon>Mycobacteriales</taxon>
        <taxon>Nocardiaceae</taxon>
        <taxon>Nocardia</taxon>
    </lineage>
</organism>
<dbReference type="EMBL" id="CP046171">
    <property type="protein sequence ID" value="QIS02568.1"/>
    <property type="molecule type" value="Genomic_DNA"/>
</dbReference>
<dbReference type="PANTHER" id="PTHR39290:SF6">
    <property type="entry name" value="S-ADENOSYL-L-METHIONINE-DEPENDENT METHYLTRANSFERASES SUPERFAMILY PROTEIN"/>
    <property type="match status" value="1"/>
</dbReference>
<reference evidence="1 2" key="1">
    <citation type="journal article" date="2019" name="ACS Chem. Biol.">
        <title>Identification and Mobilization of a Cryptic Antibiotic Biosynthesis Gene Locus from a Human-Pathogenic Nocardia Isolate.</title>
        <authorList>
            <person name="Herisse M."/>
            <person name="Ishida K."/>
            <person name="Porter J.L."/>
            <person name="Howden B."/>
            <person name="Hertweck C."/>
            <person name="Stinear T.P."/>
            <person name="Pidot S.J."/>
        </authorList>
    </citation>
    <scope>NUCLEOTIDE SEQUENCE [LARGE SCALE GENOMIC DNA]</scope>
    <source>
        <strain evidence="1 2">AUSMDU00024985</strain>
    </source>
</reference>